<accession>A0ABV0QFQ9</accession>
<proteinExistence type="predicted"/>
<evidence type="ECO:0000256" key="1">
    <source>
        <dbReference type="ARBA" id="ARBA00004370"/>
    </source>
</evidence>
<reference evidence="7 8" key="1">
    <citation type="submission" date="2021-06" db="EMBL/GenBank/DDBJ databases">
        <authorList>
            <person name="Palmer J.M."/>
        </authorList>
    </citation>
    <scope>NUCLEOTIDE SEQUENCE [LARGE SCALE GENOMIC DNA]</scope>
    <source>
        <strain evidence="7 8">XC_2019</strain>
        <tissue evidence="7">Muscle</tissue>
    </source>
</reference>
<keyword evidence="3" id="KW-0677">Repeat</keyword>
<evidence type="ECO:0000256" key="3">
    <source>
        <dbReference type="ARBA" id="ARBA00022737"/>
    </source>
</evidence>
<gene>
    <name evidence="7" type="ORF">XENOCAPTIV_027649</name>
</gene>
<dbReference type="SUPFAM" id="SSF46966">
    <property type="entry name" value="Spectrin repeat"/>
    <property type="match status" value="2"/>
</dbReference>
<keyword evidence="6" id="KW-0175">Coiled coil</keyword>
<sequence>EFLSDRENGQARLSTVGASGELLMAVLSKDRVEGIKAKVANAREDWRSLMNNLQMREDALKDKASRIERIVGEHQLFSQGLKELQDWALLAALQEREIQLKMLLTRGEAVQRNTSAEGVPVIRKQIQDLKDSWDSLLSASIQCKSLQESCSKGHTLLASVLSSRERVIPWGAPQIEDRALDTAKREWASYQSRLEETQAQLHSMLTRLRQMGHRFLNLAQWLEDTEKMASIRSNRRSDRNTKQSQLKKLQVREMISAQDF</sequence>
<name>A0ABV0QFQ9_9TELE</name>
<evidence type="ECO:0000256" key="5">
    <source>
        <dbReference type="ARBA" id="ARBA00023136"/>
    </source>
</evidence>
<dbReference type="Gene3D" id="1.20.58.60">
    <property type="match status" value="1"/>
</dbReference>
<dbReference type="PANTHER" id="PTHR47535">
    <property type="entry name" value="MUSCLE-SPECIFIC PROTEIN 300 KDA, ISOFORM G"/>
    <property type="match status" value="1"/>
</dbReference>
<keyword evidence="8" id="KW-1185">Reference proteome</keyword>
<keyword evidence="2" id="KW-0812">Transmembrane</keyword>
<evidence type="ECO:0000256" key="6">
    <source>
        <dbReference type="SAM" id="Coils"/>
    </source>
</evidence>
<organism evidence="7 8">
    <name type="scientific">Xenoophorus captivus</name>
    <dbReference type="NCBI Taxonomy" id="1517983"/>
    <lineage>
        <taxon>Eukaryota</taxon>
        <taxon>Metazoa</taxon>
        <taxon>Chordata</taxon>
        <taxon>Craniata</taxon>
        <taxon>Vertebrata</taxon>
        <taxon>Euteleostomi</taxon>
        <taxon>Actinopterygii</taxon>
        <taxon>Neopterygii</taxon>
        <taxon>Teleostei</taxon>
        <taxon>Neoteleostei</taxon>
        <taxon>Acanthomorphata</taxon>
        <taxon>Ovalentaria</taxon>
        <taxon>Atherinomorphae</taxon>
        <taxon>Cyprinodontiformes</taxon>
        <taxon>Goodeidae</taxon>
        <taxon>Xenoophorus</taxon>
    </lineage>
</organism>
<keyword evidence="4" id="KW-1133">Transmembrane helix</keyword>
<protein>
    <submittedName>
        <fullName evidence="7">Uncharacterized protein</fullName>
    </submittedName>
</protein>
<comment type="caution">
    <text evidence="7">The sequence shown here is derived from an EMBL/GenBank/DDBJ whole genome shotgun (WGS) entry which is preliminary data.</text>
</comment>
<evidence type="ECO:0000256" key="4">
    <source>
        <dbReference type="ARBA" id="ARBA00022989"/>
    </source>
</evidence>
<dbReference type="PANTHER" id="PTHR47535:SF2">
    <property type="entry name" value="NESPRIN-3"/>
    <property type="match status" value="1"/>
</dbReference>
<keyword evidence="5" id="KW-0472">Membrane</keyword>
<feature type="coiled-coil region" evidence="6">
    <location>
        <begin position="43"/>
        <end position="70"/>
    </location>
</feature>
<dbReference type="EMBL" id="JAHRIN010009129">
    <property type="protein sequence ID" value="MEQ2194337.1"/>
    <property type="molecule type" value="Genomic_DNA"/>
</dbReference>
<dbReference type="Proteomes" id="UP001434883">
    <property type="component" value="Unassembled WGS sequence"/>
</dbReference>
<comment type="subcellular location">
    <subcellularLocation>
        <location evidence="1">Membrane</location>
    </subcellularLocation>
</comment>
<evidence type="ECO:0000313" key="7">
    <source>
        <dbReference type="EMBL" id="MEQ2194337.1"/>
    </source>
</evidence>
<dbReference type="InterPro" id="IPR052403">
    <property type="entry name" value="LINC-complex_assoc"/>
</dbReference>
<feature type="non-terminal residue" evidence="7">
    <location>
        <position position="1"/>
    </location>
</feature>
<evidence type="ECO:0000313" key="8">
    <source>
        <dbReference type="Proteomes" id="UP001434883"/>
    </source>
</evidence>
<evidence type="ECO:0000256" key="2">
    <source>
        <dbReference type="ARBA" id="ARBA00022692"/>
    </source>
</evidence>